<dbReference type="AlphaFoldDB" id="D0MEW2"/>
<dbReference type="eggNOG" id="ENOG502ZZ6E">
    <property type="taxonomic scope" value="Bacteria"/>
</dbReference>
<sequence length="206" mass="23383">MSIRRAPIYKTVLKIALLAAVVVLNWQCRTLRAWQALRQVDFYIDRVSGVNLAGVELDHVRSYEDLTLEQTLRISQALARGTLPLRFRLHLVAENPADNPVTARLERLEWTLLLDDHPTLSGTLNQVYRLRPGVPQEIPLDFELDLLDFFEKNLQDLVELTLALAGAEGVTKRVGLEARPFIETPLGPLSYPRPIRILTREVGRTS</sequence>
<name>D0MEW2_RHOM4</name>
<dbReference type="RefSeq" id="WP_012843024.1">
    <property type="nucleotide sequence ID" value="NC_013501.1"/>
</dbReference>
<dbReference type="KEGG" id="rmr:Rmar_0510"/>
<dbReference type="Proteomes" id="UP000002221">
    <property type="component" value="Chromosome"/>
</dbReference>
<organism evidence="1 2">
    <name type="scientific">Rhodothermus marinus (strain ATCC 43812 / DSM 4252 / R-10)</name>
    <name type="common">Rhodothermus obamensis</name>
    <dbReference type="NCBI Taxonomy" id="518766"/>
    <lineage>
        <taxon>Bacteria</taxon>
        <taxon>Pseudomonadati</taxon>
        <taxon>Rhodothermota</taxon>
        <taxon>Rhodothermia</taxon>
        <taxon>Rhodothermales</taxon>
        <taxon>Rhodothermaceae</taxon>
        <taxon>Rhodothermus</taxon>
    </lineage>
</organism>
<evidence type="ECO:0000313" key="1">
    <source>
        <dbReference type="EMBL" id="ACY47412.1"/>
    </source>
</evidence>
<proteinExistence type="predicted"/>
<accession>D0MEW2</accession>
<dbReference type="EMBL" id="CP001807">
    <property type="protein sequence ID" value="ACY47412.1"/>
    <property type="molecule type" value="Genomic_DNA"/>
</dbReference>
<dbReference type="HOGENOM" id="CLU_100215_0_0_10"/>
<dbReference type="OrthoDB" id="1496206at2"/>
<keyword evidence="2" id="KW-1185">Reference proteome</keyword>
<protein>
    <submittedName>
        <fullName evidence="1">Uncharacterized protein</fullName>
    </submittedName>
</protein>
<gene>
    <name evidence="1" type="ordered locus">Rmar_0510</name>
</gene>
<evidence type="ECO:0000313" key="2">
    <source>
        <dbReference type="Proteomes" id="UP000002221"/>
    </source>
</evidence>
<reference evidence="1 2" key="1">
    <citation type="journal article" date="2009" name="Stand. Genomic Sci.">
        <title>Complete genome sequence of Rhodothermus marinus type strain (R-10).</title>
        <authorList>
            <person name="Nolan M."/>
            <person name="Tindall B.J."/>
            <person name="Pomrenke H."/>
            <person name="Lapidus A."/>
            <person name="Copeland A."/>
            <person name="Glavina Del Rio T."/>
            <person name="Lucas S."/>
            <person name="Chen F."/>
            <person name="Tice H."/>
            <person name="Cheng J.F."/>
            <person name="Saunders E."/>
            <person name="Han C."/>
            <person name="Bruce D."/>
            <person name="Goodwin L."/>
            <person name="Chain P."/>
            <person name="Pitluck S."/>
            <person name="Ovchinikova G."/>
            <person name="Pati A."/>
            <person name="Ivanova N."/>
            <person name="Mavromatis K."/>
            <person name="Chen A."/>
            <person name="Palaniappan K."/>
            <person name="Land M."/>
            <person name="Hauser L."/>
            <person name="Chang Y.J."/>
            <person name="Jeffries C.D."/>
            <person name="Brettin T."/>
            <person name="Goker M."/>
            <person name="Bristow J."/>
            <person name="Eisen J.A."/>
            <person name="Markowitz V."/>
            <person name="Hugenholtz P."/>
            <person name="Kyrpides N.C."/>
            <person name="Klenk H.P."/>
            <person name="Detter J.C."/>
        </authorList>
    </citation>
    <scope>NUCLEOTIDE SEQUENCE [LARGE SCALE GENOMIC DNA]</scope>
    <source>
        <strain evidence="2">ATCC 43812 / DSM 4252 / R-10</strain>
    </source>
</reference>
<dbReference type="STRING" id="518766.Rmar_0510"/>